<sequence>MKLHSFPIMFCNFQMADVQFDIGDSCVCLHTGNNPYEAKVIDKKEFQGKHCYIVHFKGWNSRYDQKIPVGEESGKMFKCTLEQYQNDHQGEPSEPKAKKRGAKAVAEDAQPETSSKPAKKAAKIVAPETATRAAAEDAQPESSSKPAKKTVKIVAPEIAAEQVNGEQHQNDHQGEPSEPKAKKRGAKAVAEDAQSETGLKPAKKAAKIVASETATEAAAEGAQPENSSKTTKKAAKTMAPEVAAEQVNEGASSASRSSKRKPAVETTSKPDSKALFEIGEDCVCIHDNDAYEAKVLDIKELQGTKKYIVHFKGWNNRYDQKIPVGEESGKMFKETLEEYKKKYGDLHGEGPSEPAPKKKTPKKVSAPKTAPVPQQQVDPIDNMTNFTIVAVTPAHADHLIGMIHELAEFEKMKTSVVNTAEKLRKDIKNKSVHGFIAFDGEEPAGMNLYYYAYSTWVGQYIHMEDLYIRPQFRRKGLARTLWKKLAQVAKDKEIVRLEWAVLDWNKDAIALYDTVDYANMTEKEGWLTFRMDGAAIQKFADE</sequence>
<evidence type="ECO:0000259" key="5">
    <source>
        <dbReference type="PROSITE" id="PS51186"/>
    </source>
</evidence>
<evidence type="ECO:0000256" key="1">
    <source>
        <dbReference type="ARBA" id="ARBA00008694"/>
    </source>
</evidence>
<dbReference type="InterPro" id="IPR025995">
    <property type="entry name" value="Tudor-knot"/>
</dbReference>
<dbReference type="CDD" id="cd04301">
    <property type="entry name" value="NAT_SF"/>
    <property type="match status" value="1"/>
</dbReference>
<keyword evidence="2" id="KW-0808">Transferase</keyword>
<dbReference type="OrthoDB" id="7305308at2759"/>
<feature type="compositionally biased region" description="Low complexity" evidence="4">
    <location>
        <begin position="210"/>
        <end position="222"/>
    </location>
</feature>
<dbReference type="Gene3D" id="2.30.30.140">
    <property type="match status" value="2"/>
</dbReference>
<dbReference type="InterPro" id="IPR051016">
    <property type="entry name" value="Diverse_Substrate_AcTransf"/>
</dbReference>
<dbReference type="SUPFAM" id="SSF54160">
    <property type="entry name" value="Chromo domain-like"/>
    <property type="match status" value="2"/>
</dbReference>
<keyword evidence="7" id="KW-1185">Reference proteome</keyword>
<dbReference type="EMBL" id="PDUG01000005">
    <property type="protein sequence ID" value="PIC26575.1"/>
    <property type="molecule type" value="Genomic_DNA"/>
</dbReference>
<dbReference type="InterPro" id="IPR016181">
    <property type="entry name" value="Acyl_CoA_acyltransferase"/>
</dbReference>
<evidence type="ECO:0000256" key="3">
    <source>
        <dbReference type="ARBA" id="ARBA00023315"/>
    </source>
</evidence>
<evidence type="ECO:0000313" key="6">
    <source>
        <dbReference type="EMBL" id="PIC26575.1"/>
    </source>
</evidence>
<dbReference type="FunFam" id="3.40.630.30:FF:000064">
    <property type="entry name" value="GNAT family acetyltransferase"/>
    <property type="match status" value="1"/>
</dbReference>
<dbReference type="InterPro" id="IPR000953">
    <property type="entry name" value="Chromo/chromo_shadow_dom"/>
</dbReference>
<accession>A0A2G5TGX9</accession>
<dbReference type="PANTHER" id="PTHR10545:SF29">
    <property type="entry name" value="GH14572P-RELATED"/>
    <property type="match status" value="1"/>
</dbReference>
<feature type="domain" description="N-acetyltransferase" evidence="5">
    <location>
        <begin position="386"/>
        <end position="541"/>
    </location>
</feature>
<dbReference type="Gene3D" id="3.40.630.30">
    <property type="match status" value="1"/>
</dbReference>
<dbReference type="Pfam" id="PF00583">
    <property type="entry name" value="Acetyltransf_1"/>
    <property type="match status" value="1"/>
</dbReference>
<feature type="region of interest" description="Disordered" evidence="4">
    <location>
        <begin position="86"/>
        <end position="270"/>
    </location>
</feature>
<dbReference type="AlphaFoldDB" id="A0A2G5TGX9"/>
<proteinExistence type="inferred from homology"/>
<gene>
    <name evidence="6" type="primary">Cni-D2023.4</name>
    <name evidence="6" type="synonym">Cnig_chr_V.g19110</name>
    <name evidence="6" type="ORF">B9Z55_019110</name>
</gene>
<dbReference type="InterPro" id="IPR000182">
    <property type="entry name" value="GNAT_dom"/>
</dbReference>
<dbReference type="FunFam" id="2.30.30.140:FF:000140">
    <property type="entry name" value="MRG (Mortality factor-Related Gene) related"/>
    <property type="match status" value="1"/>
</dbReference>
<evidence type="ECO:0000256" key="2">
    <source>
        <dbReference type="ARBA" id="ARBA00022679"/>
    </source>
</evidence>
<name>A0A2G5TGX9_9PELO</name>
<dbReference type="SMART" id="SM00298">
    <property type="entry name" value="CHROMO"/>
    <property type="match status" value="2"/>
</dbReference>
<dbReference type="STRING" id="1611254.A0A2G5TGX9"/>
<dbReference type="PANTHER" id="PTHR10545">
    <property type="entry name" value="DIAMINE N-ACETYLTRANSFERASE"/>
    <property type="match status" value="1"/>
</dbReference>
<feature type="region of interest" description="Disordered" evidence="4">
    <location>
        <begin position="344"/>
        <end position="377"/>
    </location>
</feature>
<dbReference type="Proteomes" id="UP000230233">
    <property type="component" value="Chromosome V"/>
</dbReference>
<feature type="compositionally biased region" description="Basic and acidic residues" evidence="4">
    <location>
        <begin position="168"/>
        <end position="180"/>
    </location>
</feature>
<dbReference type="PROSITE" id="PS51186">
    <property type="entry name" value="GNAT"/>
    <property type="match status" value="1"/>
</dbReference>
<dbReference type="InterPro" id="IPR016197">
    <property type="entry name" value="Chromo-like_dom_sf"/>
</dbReference>
<organism evidence="6 7">
    <name type="scientific">Caenorhabditis nigoni</name>
    <dbReference type="NCBI Taxonomy" id="1611254"/>
    <lineage>
        <taxon>Eukaryota</taxon>
        <taxon>Metazoa</taxon>
        <taxon>Ecdysozoa</taxon>
        <taxon>Nematoda</taxon>
        <taxon>Chromadorea</taxon>
        <taxon>Rhabditida</taxon>
        <taxon>Rhabditina</taxon>
        <taxon>Rhabditomorpha</taxon>
        <taxon>Rhabditoidea</taxon>
        <taxon>Rhabditidae</taxon>
        <taxon>Peloderinae</taxon>
        <taxon>Caenorhabditis</taxon>
    </lineage>
</organism>
<reference evidence="7" key="1">
    <citation type="submission" date="2017-10" db="EMBL/GenBank/DDBJ databases">
        <title>Rapid genome shrinkage in a self-fertile nematode reveals novel sperm competition proteins.</title>
        <authorList>
            <person name="Yin D."/>
            <person name="Schwarz E.M."/>
            <person name="Thomas C.G."/>
            <person name="Felde R.L."/>
            <person name="Korf I.F."/>
            <person name="Cutter A.D."/>
            <person name="Schartner C.M."/>
            <person name="Ralston E.J."/>
            <person name="Meyer B.J."/>
            <person name="Haag E.S."/>
        </authorList>
    </citation>
    <scope>NUCLEOTIDE SEQUENCE [LARGE SCALE GENOMIC DNA]</scope>
    <source>
        <strain evidence="7">JU1422</strain>
    </source>
</reference>
<feature type="compositionally biased region" description="Low complexity" evidence="4">
    <location>
        <begin position="363"/>
        <end position="373"/>
    </location>
</feature>
<comment type="similarity">
    <text evidence="1">Belongs to the acetyltransferase family.</text>
</comment>
<dbReference type="FunFam" id="2.30.30.140:FF:000134">
    <property type="entry name" value="C.Elegans Chromodomain protein"/>
    <property type="match status" value="1"/>
</dbReference>
<keyword evidence="3" id="KW-0012">Acyltransferase</keyword>
<dbReference type="GO" id="GO:0008080">
    <property type="term" value="F:N-acetyltransferase activity"/>
    <property type="evidence" value="ECO:0007669"/>
    <property type="project" value="UniProtKB-ARBA"/>
</dbReference>
<dbReference type="SUPFAM" id="SSF55729">
    <property type="entry name" value="Acyl-CoA N-acyltransferases (Nat)"/>
    <property type="match status" value="1"/>
</dbReference>
<protein>
    <recommendedName>
        <fullName evidence="5">N-acetyltransferase domain-containing protein</fullName>
    </recommendedName>
</protein>
<comment type="caution">
    <text evidence="6">The sequence shown here is derived from an EMBL/GenBank/DDBJ whole genome shotgun (WGS) entry which is preliminary data.</text>
</comment>
<dbReference type="Pfam" id="PF11717">
    <property type="entry name" value="Tudor-knot"/>
    <property type="match status" value="2"/>
</dbReference>
<evidence type="ECO:0000256" key="4">
    <source>
        <dbReference type="SAM" id="MobiDB-lite"/>
    </source>
</evidence>
<evidence type="ECO:0000313" key="7">
    <source>
        <dbReference type="Proteomes" id="UP000230233"/>
    </source>
</evidence>